<proteinExistence type="predicted"/>
<evidence type="ECO:0000256" key="1">
    <source>
        <dbReference type="SAM" id="Phobius"/>
    </source>
</evidence>
<sequence>MVLVRDPHMERGRMVWQFVNGCQAILGPSVASTMLAALLLADTGGSWLWFPSPVPLWRFFQGFSGRSLLLAPVRLWVFVYAPDVSFASWLCYCVTLGSWCKVVRRESVGSFDPCPGWATQPNRGFPSQLLGAQASALVSTCALGGYCIAFQASIAIFLGMTCLAPMLAMVCFIDPLGFVEVCFVQPWARGLLCGLALPFGCSFVQPWARGARLCVANLIGSMSLGGSRTQGCDAKAPCAGWCMPLTPMALGVLVLAMAGASWPKCGLPSPLLDLPPLSPSPSVASSPPASVSTTAASVPAPATTDVAASVPASAASVGLATSVAPLAPGYDATVSAPLPAHSTRDNVHVACDNEAPYDPMLHRDVSDAMEDSLDVPNGCTLFFDLDGMVQSAGLDDVVDEAADPLIRDVASSILGQVSASSATPATVVSTVAACSSPLLPASQPTSTCARRLSMPPVPEQDDCEAGMGPGSCSLSGPTASTPLCGLFFPPGPSSAK</sequence>
<name>A0ABR2BZ22_9ROSI</name>
<keyword evidence="1" id="KW-0472">Membrane</keyword>
<protein>
    <submittedName>
        <fullName evidence="2">Uncharacterized protein</fullName>
    </submittedName>
</protein>
<keyword evidence="1" id="KW-1133">Transmembrane helix</keyword>
<dbReference type="EMBL" id="JBBPBM010000073">
    <property type="protein sequence ID" value="KAK8512371.1"/>
    <property type="molecule type" value="Genomic_DNA"/>
</dbReference>
<evidence type="ECO:0000313" key="2">
    <source>
        <dbReference type="EMBL" id="KAK8512371.1"/>
    </source>
</evidence>
<accession>A0ABR2BZ22</accession>
<feature type="transmembrane region" description="Helical" evidence="1">
    <location>
        <begin position="21"/>
        <end position="41"/>
    </location>
</feature>
<keyword evidence="3" id="KW-1185">Reference proteome</keyword>
<feature type="transmembrane region" description="Helical" evidence="1">
    <location>
        <begin position="75"/>
        <end position="95"/>
    </location>
</feature>
<reference evidence="2 3" key="1">
    <citation type="journal article" date="2024" name="G3 (Bethesda)">
        <title>Genome assembly of Hibiscus sabdariffa L. provides insights into metabolisms of medicinal natural products.</title>
        <authorList>
            <person name="Kim T."/>
        </authorList>
    </citation>
    <scope>NUCLEOTIDE SEQUENCE [LARGE SCALE GENOMIC DNA]</scope>
    <source>
        <strain evidence="2">TK-2024</strain>
        <tissue evidence="2">Old leaves</tissue>
    </source>
</reference>
<gene>
    <name evidence="2" type="ORF">V6N12_037371</name>
</gene>
<evidence type="ECO:0000313" key="3">
    <source>
        <dbReference type="Proteomes" id="UP001472677"/>
    </source>
</evidence>
<dbReference type="Proteomes" id="UP001472677">
    <property type="component" value="Unassembled WGS sequence"/>
</dbReference>
<organism evidence="2 3">
    <name type="scientific">Hibiscus sabdariffa</name>
    <name type="common">roselle</name>
    <dbReference type="NCBI Taxonomy" id="183260"/>
    <lineage>
        <taxon>Eukaryota</taxon>
        <taxon>Viridiplantae</taxon>
        <taxon>Streptophyta</taxon>
        <taxon>Embryophyta</taxon>
        <taxon>Tracheophyta</taxon>
        <taxon>Spermatophyta</taxon>
        <taxon>Magnoliopsida</taxon>
        <taxon>eudicotyledons</taxon>
        <taxon>Gunneridae</taxon>
        <taxon>Pentapetalae</taxon>
        <taxon>rosids</taxon>
        <taxon>malvids</taxon>
        <taxon>Malvales</taxon>
        <taxon>Malvaceae</taxon>
        <taxon>Malvoideae</taxon>
        <taxon>Hibiscus</taxon>
    </lineage>
</organism>
<keyword evidence="1" id="KW-0812">Transmembrane</keyword>
<comment type="caution">
    <text evidence="2">The sequence shown here is derived from an EMBL/GenBank/DDBJ whole genome shotgun (WGS) entry which is preliminary data.</text>
</comment>
<feature type="transmembrane region" description="Helical" evidence="1">
    <location>
        <begin position="136"/>
        <end position="157"/>
    </location>
</feature>